<evidence type="ECO:0000313" key="1">
    <source>
        <dbReference type="EMBL" id="SDU78571.1"/>
    </source>
</evidence>
<organism evidence="1 2">
    <name type="scientific">Pseudomonas sihuiensis</name>
    <dbReference type="NCBI Taxonomy" id="1274359"/>
    <lineage>
        <taxon>Bacteria</taxon>
        <taxon>Pseudomonadati</taxon>
        <taxon>Pseudomonadota</taxon>
        <taxon>Gammaproteobacteria</taxon>
        <taxon>Pseudomonadales</taxon>
        <taxon>Pseudomonadaceae</taxon>
        <taxon>Pseudomonas</taxon>
    </lineage>
</organism>
<dbReference type="Proteomes" id="UP000198675">
    <property type="component" value="Chromosome I"/>
</dbReference>
<name>A0A1H2LDB0_9PSED</name>
<keyword evidence="2" id="KW-1185">Reference proteome</keyword>
<evidence type="ECO:0000313" key="2">
    <source>
        <dbReference type="Proteomes" id="UP000198675"/>
    </source>
</evidence>
<dbReference type="EMBL" id="LT629797">
    <property type="protein sequence ID" value="SDU78571.1"/>
    <property type="molecule type" value="Genomic_DNA"/>
</dbReference>
<accession>A0A1H2LDB0</accession>
<reference evidence="2" key="1">
    <citation type="submission" date="2016-10" db="EMBL/GenBank/DDBJ databases">
        <authorList>
            <person name="Varghese N."/>
            <person name="Submissions S."/>
        </authorList>
    </citation>
    <scope>NUCLEOTIDE SEQUENCE [LARGE SCALE GENOMIC DNA]</scope>
    <source>
        <strain evidence="2">KCTC 32246</strain>
    </source>
</reference>
<sequence>MGWMKLVLEVQGALTVKAEASQAPIAIPYRHCGAGGNVFTAG</sequence>
<protein>
    <submittedName>
        <fullName evidence="1">Uncharacterized protein</fullName>
    </submittedName>
</protein>
<proteinExistence type="predicted"/>
<gene>
    <name evidence="1" type="ORF">SAMN05216363_1122</name>
</gene>
<dbReference type="AlphaFoldDB" id="A0A1H2LDB0"/>